<dbReference type="Pfam" id="PF13279">
    <property type="entry name" value="4HBT_2"/>
    <property type="match status" value="1"/>
</dbReference>
<gene>
    <name evidence="1" type="ORF">PAMC26510_36520</name>
</gene>
<sequence length="154" mass="17866">MKAPHEFESKKLIRFQHCDPAGIVFYPQYFVLFHELIEDWFNDGLDVNYADLIAVQRLGVPTVRIECDFVAPSTIGDTLQLRLAVRKIGTSSIALTLTAFSNNELRVRIEQVVVLFSLGRRVPVKISEDLRRQIERFRVPEQERCPHNDQKLRT</sequence>
<protein>
    <submittedName>
        <fullName evidence="1">Putative 4-hydroxybenzoyl CoA thioesterase</fullName>
    </submittedName>
</protein>
<proteinExistence type="predicted"/>
<reference evidence="1 2" key="1">
    <citation type="submission" date="2017-03" db="EMBL/GenBank/DDBJ databases">
        <title>Genome analysis of strain PAMC 26510.</title>
        <authorList>
            <person name="Oh H.-M."/>
            <person name="Yang J.-A."/>
        </authorList>
    </citation>
    <scope>NUCLEOTIDE SEQUENCE [LARGE SCALE GENOMIC DNA]</scope>
    <source>
        <strain evidence="1 2">PAMC 26510</strain>
    </source>
</reference>
<name>A0A242M437_CABSO</name>
<dbReference type="RefSeq" id="WP_256928046.1">
    <property type="nucleotide sequence ID" value="NZ_NBTY01000211.1"/>
</dbReference>
<dbReference type="SUPFAM" id="SSF54637">
    <property type="entry name" value="Thioesterase/thiol ester dehydrase-isomerase"/>
    <property type="match status" value="1"/>
</dbReference>
<accession>A0A242M437</accession>
<dbReference type="AlphaFoldDB" id="A0A242M437"/>
<comment type="caution">
    <text evidence="1">The sequence shown here is derived from an EMBL/GenBank/DDBJ whole genome shotgun (WGS) entry which is preliminary data.</text>
</comment>
<dbReference type="Proteomes" id="UP000194546">
    <property type="component" value="Unassembled WGS sequence"/>
</dbReference>
<dbReference type="InterPro" id="IPR029069">
    <property type="entry name" value="HotDog_dom_sf"/>
</dbReference>
<dbReference type="Gene3D" id="3.10.129.10">
    <property type="entry name" value="Hotdog Thioesterase"/>
    <property type="match status" value="1"/>
</dbReference>
<evidence type="ECO:0000313" key="2">
    <source>
        <dbReference type="Proteomes" id="UP000194546"/>
    </source>
</evidence>
<organism evidence="1 2">
    <name type="scientific">Caballeronia sordidicola</name>
    <name type="common">Burkholderia sordidicola</name>
    <dbReference type="NCBI Taxonomy" id="196367"/>
    <lineage>
        <taxon>Bacteria</taxon>
        <taxon>Pseudomonadati</taxon>
        <taxon>Pseudomonadota</taxon>
        <taxon>Betaproteobacteria</taxon>
        <taxon>Burkholderiales</taxon>
        <taxon>Burkholderiaceae</taxon>
        <taxon>Caballeronia</taxon>
    </lineage>
</organism>
<dbReference type="CDD" id="cd00586">
    <property type="entry name" value="4HBT"/>
    <property type="match status" value="1"/>
</dbReference>
<dbReference type="EMBL" id="NBTY01000211">
    <property type="protein sequence ID" value="OTP65951.1"/>
    <property type="molecule type" value="Genomic_DNA"/>
</dbReference>
<evidence type="ECO:0000313" key="1">
    <source>
        <dbReference type="EMBL" id="OTP65951.1"/>
    </source>
</evidence>